<feature type="region of interest" description="Disordered" evidence="1">
    <location>
        <begin position="181"/>
        <end position="201"/>
    </location>
</feature>
<evidence type="ECO:0000313" key="4">
    <source>
        <dbReference type="EMBL" id="SEG87044.1"/>
    </source>
</evidence>
<organism evidence="4 5">
    <name type="scientific">Actinacidiphila yanglinensis</name>
    <dbReference type="NCBI Taxonomy" id="310779"/>
    <lineage>
        <taxon>Bacteria</taxon>
        <taxon>Bacillati</taxon>
        <taxon>Actinomycetota</taxon>
        <taxon>Actinomycetes</taxon>
        <taxon>Kitasatosporales</taxon>
        <taxon>Streptomycetaceae</taxon>
        <taxon>Actinacidiphila</taxon>
    </lineage>
</organism>
<dbReference type="Gene3D" id="1.50.10.10">
    <property type="match status" value="1"/>
</dbReference>
<dbReference type="Pfam" id="PF22422">
    <property type="entry name" value="MGH1-like_GH"/>
    <property type="match status" value="1"/>
</dbReference>
<name>A0A1H6DPH0_9ACTN</name>
<dbReference type="Proteomes" id="UP000236754">
    <property type="component" value="Unassembled WGS sequence"/>
</dbReference>
<proteinExistence type="predicted"/>
<dbReference type="InterPro" id="IPR008928">
    <property type="entry name" value="6-hairpin_glycosidase_sf"/>
</dbReference>
<accession>A0A1H6DPH0</accession>
<feature type="region of interest" description="Disordered" evidence="1">
    <location>
        <begin position="230"/>
        <end position="252"/>
    </location>
</feature>
<feature type="domain" description="Putative glycogen debranching enzyme N-terminal" evidence="2">
    <location>
        <begin position="14"/>
        <end position="224"/>
    </location>
</feature>
<dbReference type="InterPro" id="IPR054491">
    <property type="entry name" value="MGH1-like_GH"/>
</dbReference>
<dbReference type="GO" id="GO:0005975">
    <property type="term" value="P:carbohydrate metabolic process"/>
    <property type="evidence" value="ECO:0007669"/>
    <property type="project" value="InterPro"/>
</dbReference>
<dbReference type="AlphaFoldDB" id="A0A1H6DPH0"/>
<dbReference type="RefSeq" id="WP_103889312.1">
    <property type="nucleotide sequence ID" value="NZ_FNVU01000018.1"/>
</dbReference>
<evidence type="ECO:0000256" key="1">
    <source>
        <dbReference type="SAM" id="MobiDB-lite"/>
    </source>
</evidence>
<dbReference type="SUPFAM" id="SSF48208">
    <property type="entry name" value="Six-hairpin glycosidases"/>
    <property type="match status" value="1"/>
</dbReference>
<feature type="domain" description="Mannosylglycerate hydrolase MGH1-like glycoside hydrolase" evidence="3">
    <location>
        <begin position="473"/>
        <end position="637"/>
    </location>
</feature>
<keyword evidence="5" id="KW-1185">Reference proteome</keyword>
<evidence type="ECO:0000259" key="2">
    <source>
        <dbReference type="Pfam" id="PF14742"/>
    </source>
</evidence>
<dbReference type="Pfam" id="PF14742">
    <property type="entry name" value="GDE_N_bis"/>
    <property type="match status" value="1"/>
</dbReference>
<feature type="compositionally biased region" description="Low complexity" evidence="1">
    <location>
        <begin position="230"/>
        <end position="243"/>
    </location>
</feature>
<evidence type="ECO:0000313" key="5">
    <source>
        <dbReference type="Proteomes" id="UP000236754"/>
    </source>
</evidence>
<dbReference type="InterPro" id="IPR012341">
    <property type="entry name" value="6hp_glycosidase-like_sf"/>
</dbReference>
<protein>
    <submittedName>
        <fullName evidence="4">Glycogen debranching enzyme (Alpha-1,6-glucosidase)</fullName>
    </submittedName>
</protein>
<reference evidence="4 5" key="1">
    <citation type="submission" date="2016-10" db="EMBL/GenBank/DDBJ databases">
        <authorList>
            <person name="de Groot N.N."/>
        </authorList>
    </citation>
    <scope>NUCLEOTIDE SEQUENCE [LARGE SCALE GENOMIC DNA]</scope>
    <source>
        <strain evidence="4 5">CGMCC 4.2023</strain>
    </source>
</reference>
<dbReference type="OrthoDB" id="9759959at2"/>
<evidence type="ECO:0000259" key="3">
    <source>
        <dbReference type="Pfam" id="PF22422"/>
    </source>
</evidence>
<gene>
    <name evidence="4" type="ORF">SAMN05216223_11829</name>
</gene>
<dbReference type="EMBL" id="FNVU01000018">
    <property type="protein sequence ID" value="SEG87044.1"/>
    <property type="molecule type" value="Genomic_DNA"/>
</dbReference>
<dbReference type="InterPro" id="IPR032856">
    <property type="entry name" value="GDE_N_bis"/>
</dbReference>
<sequence>MSGTSSARDGNRILVDSGTFAVLVPDGDITGGRPTAPDGLFVRDARHLSRWRLGVAGGALTVLASDEAHAVMVLPGTRDEPSPYTVLRGQAVAAGTLVERLTVVNNLPRAVTAELRLTVDADFADQFELRSDRRRYSKPGSRREVEERADGVVFRYLRPPGWTASTTVIAEPAPRITAVGAEPGEPGSAAREPVCAGTDDGSGTARVLSWRLRVPPHGSARVDLTVEAAAGGSPAPDAAPGTASERGAPTGPDAVRQRLARDAAAFTDAEPRPEEMTGWTGLARAVRQGLADLAGLRVPVTGPAGEALRVPGAGTPWFLTLFGRDSLLTSLFCLPYRPGLAAHTLAALAAAQGTRDDPARLEQPGRIPHELRHGELAHFGQVPYGRYYGSVDATPLFLVLLQAYTEHTGDTSIARRLEQHARAAVAWMFRDGGLDDGGWLVYHSDEQAGGLANQNWKDSAGAVCFADGTQATGAIAVAEAQGYAYDALRRTAHLAENVWGDPVWAQSLRQAALDLRRRFPQEFWLSGADFPALALDGEGRRVDALASDAGHLLWSGMLDQDRAQRVARRLLARDFFSGWGVRTLAADQAPYHPLSYHRGAIWPHDNAIIALGMASHGLVAEAREIAEAMVTAARHNGWRLPEVISGYGRDVHPAPVPYPHSCSPQAWAAATPLALLTATTPAPR</sequence>